<sequence>MNVIDSLQAEGGSWLNPPDEYGFENGNLRVTTHANTDFWMRTYYGFQRHSGHAYGFYVEEEFFLQVKVMAEFTHLYDQAGIFILDDEEHWVKAGIEFNDEQPAIGSVVTRGTSDWATGLFPGDPGTFWMRANLENEALRIQYSTDGITWPLLRLCHWPHRQKRFVGVMACTPERQGLEVVFSDFSLGKPCGKALHDLS</sequence>
<dbReference type="Pfam" id="PF07081">
    <property type="entry name" value="DUF1349"/>
    <property type="match status" value="1"/>
</dbReference>
<evidence type="ECO:0000313" key="2">
    <source>
        <dbReference type="Proteomes" id="UP000275331"/>
    </source>
</evidence>
<dbReference type="SUPFAM" id="SSF49899">
    <property type="entry name" value="Concanavalin A-like lectins/glucanases"/>
    <property type="match status" value="1"/>
</dbReference>
<comment type="caution">
    <text evidence="1">The sequence shown here is derived from an EMBL/GenBank/DDBJ whole genome shotgun (WGS) entry which is preliminary data.</text>
</comment>
<evidence type="ECO:0000313" key="1">
    <source>
        <dbReference type="EMBL" id="RSE23873.1"/>
    </source>
</evidence>
<proteinExistence type="predicted"/>
<name>A0A3R9FPP3_9ENTR</name>
<dbReference type="EMBL" id="RHXB01000012">
    <property type="protein sequence ID" value="RSE23873.1"/>
    <property type="molecule type" value="Genomic_DNA"/>
</dbReference>
<dbReference type="InterPro" id="IPR009784">
    <property type="entry name" value="DUF1349"/>
</dbReference>
<dbReference type="OrthoDB" id="9814707at2"/>
<dbReference type="PANTHER" id="PTHR35332">
    <property type="entry name" value="REGULATION OF ENOLASE PROTEIN 1"/>
    <property type="match status" value="1"/>
</dbReference>
<organism evidence="1 2">
    <name type="scientific">Atlantibacter subterraneus</name>
    <dbReference type="NCBI Taxonomy" id="255519"/>
    <lineage>
        <taxon>Bacteria</taxon>
        <taxon>Pseudomonadati</taxon>
        <taxon>Pseudomonadota</taxon>
        <taxon>Gammaproteobacteria</taxon>
        <taxon>Enterobacterales</taxon>
        <taxon>Enterobacteriaceae</taxon>
        <taxon>Atlantibacter</taxon>
    </lineage>
</organism>
<dbReference type="AlphaFoldDB" id="A0A3R9FPP3"/>
<accession>A0A3R9FPP3</accession>
<dbReference type="RefSeq" id="WP_125294440.1">
    <property type="nucleotide sequence ID" value="NZ_DAIRID010000149.1"/>
</dbReference>
<gene>
    <name evidence="1" type="ORF">EGT71_17175</name>
</gene>
<dbReference type="InterPro" id="IPR013320">
    <property type="entry name" value="ConA-like_dom_sf"/>
</dbReference>
<dbReference type="PANTHER" id="PTHR35332:SF2">
    <property type="entry name" value="REGULATION OF ENOLASE PROTEIN 1"/>
    <property type="match status" value="1"/>
</dbReference>
<dbReference type="Proteomes" id="UP000275331">
    <property type="component" value="Unassembled WGS sequence"/>
</dbReference>
<dbReference type="Gene3D" id="2.60.120.200">
    <property type="match status" value="1"/>
</dbReference>
<reference evidence="1 2" key="1">
    <citation type="submission" date="2018-10" db="EMBL/GenBank/DDBJ databases">
        <title>Transmission dynamics of multidrug resistant bacteria on intensive care unit surfaces.</title>
        <authorList>
            <person name="D'Souza A.W."/>
            <person name="Potter R.F."/>
            <person name="Wallace M."/>
            <person name="Shupe A."/>
            <person name="Patel S."/>
            <person name="Sun S."/>
            <person name="Gul D."/>
            <person name="Kwon J.H."/>
            <person name="Andleeb S."/>
            <person name="Burnham C.-A.D."/>
            <person name="Dantas G."/>
        </authorList>
    </citation>
    <scope>NUCLEOTIDE SEQUENCE [LARGE SCALE GENOMIC DNA]</scope>
    <source>
        <strain evidence="1 2">AS_373</strain>
    </source>
</reference>
<dbReference type="PIRSF" id="PIRSF022704">
    <property type="entry name" value="UCP022704"/>
    <property type="match status" value="1"/>
</dbReference>
<protein>
    <submittedName>
        <fullName evidence="1">DUF1349 domain-containing protein</fullName>
    </submittedName>
</protein>
<dbReference type="InterPro" id="IPR015987">
    <property type="entry name" value="UCP022704"/>
</dbReference>